<dbReference type="Proteomes" id="UP000198211">
    <property type="component" value="Unassembled WGS sequence"/>
</dbReference>
<evidence type="ECO:0000313" key="1">
    <source>
        <dbReference type="EMBL" id="OWZ11464.1"/>
    </source>
</evidence>
<dbReference type="Gene3D" id="3.30.420.10">
    <property type="entry name" value="Ribonuclease H-like superfamily/Ribonuclease H"/>
    <property type="match status" value="1"/>
</dbReference>
<dbReference type="SUPFAM" id="SSF53098">
    <property type="entry name" value="Ribonuclease H-like"/>
    <property type="match status" value="1"/>
</dbReference>
<gene>
    <name evidence="1" type="ORF">PHMEG_00015509</name>
</gene>
<dbReference type="InterPro" id="IPR012337">
    <property type="entry name" value="RNaseH-like_sf"/>
</dbReference>
<comment type="caution">
    <text evidence="1">The sequence shown here is derived from an EMBL/GenBank/DDBJ whole genome shotgun (WGS) entry which is preliminary data.</text>
</comment>
<dbReference type="GO" id="GO:0003676">
    <property type="term" value="F:nucleic acid binding"/>
    <property type="evidence" value="ECO:0007669"/>
    <property type="project" value="InterPro"/>
</dbReference>
<proteinExistence type="predicted"/>
<evidence type="ECO:0000313" key="2">
    <source>
        <dbReference type="Proteomes" id="UP000198211"/>
    </source>
</evidence>
<accession>A0A225W239</accession>
<protein>
    <submittedName>
        <fullName evidence="1">Pol Polyprotein</fullName>
    </submittedName>
</protein>
<reference evidence="2" key="1">
    <citation type="submission" date="2017-03" db="EMBL/GenBank/DDBJ databases">
        <title>Phytopthora megakarya and P. palmivora, two closely related causual agents of cacao black pod achieved similar genome size and gene model numbers by different mechanisms.</title>
        <authorList>
            <person name="Ali S."/>
            <person name="Shao J."/>
            <person name="Larry D.J."/>
            <person name="Kronmiller B."/>
            <person name="Shen D."/>
            <person name="Strem M.D."/>
            <person name="Melnick R.L."/>
            <person name="Guiltinan M.J."/>
            <person name="Tyler B.M."/>
            <person name="Meinhardt L.W."/>
            <person name="Bailey B.A."/>
        </authorList>
    </citation>
    <scope>NUCLEOTIDE SEQUENCE [LARGE SCALE GENOMIC DNA]</scope>
    <source>
        <strain evidence="2">zdho120</strain>
    </source>
</reference>
<sequence>MLKTMQNVLPWTIMARDIEQHLCQNKHPTVKYGKPPEKTVITRPWFEVAIDSIGPYGKQKFGTLTMIEPSGDAGCGGCLQQRSRLHLRPTATRELRHRRVPTTTRNPQANGIIEPLHRVVSDKMRTQQIVTQGDWENFLQNSTFTLKESVHSMLGVSPAQATFGRDMIFDVEHSTD</sequence>
<organism evidence="1 2">
    <name type="scientific">Phytophthora megakarya</name>
    <dbReference type="NCBI Taxonomy" id="4795"/>
    <lineage>
        <taxon>Eukaryota</taxon>
        <taxon>Sar</taxon>
        <taxon>Stramenopiles</taxon>
        <taxon>Oomycota</taxon>
        <taxon>Peronosporomycetes</taxon>
        <taxon>Peronosporales</taxon>
        <taxon>Peronosporaceae</taxon>
        <taxon>Phytophthora</taxon>
    </lineage>
</organism>
<dbReference type="OrthoDB" id="94652at2759"/>
<dbReference type="AlphaFoldDB" id="A0A225W239"/>
<dbReference type="InterPro" id="IPR036397">
    <property type="entry name" value="RNaseH_sf"/>
</dbReference>
<keyword evidence="2" id="KW-1185">Reference proteome</keyword>
<name>A0A225W239_9STRA</name>
<dbReference type="EMBL" id="NBNE01002118">
    <property type="protein sequence ID" value="OWZ11464.1"/>
    <property type="molecule type" value="Genomic_DNA"/>
</dbReference>